<dbReference type="PROSITE" id="PS51220">
    <property type="entry name" value="NIDO"/>
    <property type="match status" value="1"/>
</dbReference>
<evidence type="ECO:0000259" key="1">
    <source>
        <dbReference type="PROSITE" id="PS51220"/>
    </source>
</evidence>
<dbReference type="SMART" id="SM00539">
    <property type="entry name" value="NIDO"/>
    <property type="match status" value="1"/>
</dbReference>
<comment type="caution">
    <text evidence="2">The sequence shown here is derived from an EMBL/GenBank/DDBJ whole genome shotgun (WGS) entry which is preliminary data.</text>
</comment>
<keyword evidence="4" id="KW-1185">Reference proteome</keyword>
<evidence type="ECO:0000313" key="3">
    <source>
        <dbReference type="EMBL" id="MBN3288050.1"/>
    </source>
</evidence>
<feature type="non-terminal residue" evidence="2">
    <location>
        <position position="1"/>
    </location>
</feature>
<evidence type="ECO:0000313" key="4">
    <source>
        <dbReference type="Proteomes" id="UP001166093"/>
    </source>
</evidence>
<feature type="domain" description="NIDO" evidence="1">
    <location>
        <begin position="32"/>
        <end position="155"/>
    </location>
</feature>
<name>A0ABS2YIX1_POLSP</name>
<evidence type="ECO:0000313" key="2">
    <source>
        <dbReference type="EMBL" id="MBN3286099.1"/>
    </source>
</evidence>
<dbReference type="EMBL" id="JAAWVQ010171656">
    <property type="protein sequence ID" value="MBN3288050.1"/>
    <property type="molecule type" value="Genomic_DNA"/>
</dbReference>
<feature type="non-terminal residue" evidence="2">
    <location>
        <position position="155"/>
    </location>
</feature>
<dbReference type="PANTHER" id="PTHR46160:SF8">
    <property type="entry name" value="VWFD DOMAIN-CONTAINING PROTEIN"/>
    <property type="match status" value="1"/>
</dbReference>
<accession>A0ABS2YIX1</accession>
<dbReference type="PANTHER" id="PTHR46160">
    <property type="entry name" value="ALPHA-TECTORIN-RELATED"/>
    <property type="match status" value="1"/>
</dbReference>
<sequence length="155" mass="18023">VSNNGLISFNEAFNSFTPNLFPLPTPHTIIAPFWTDLDNRVSGIVSYRESNDPQLLQRATQDINRYYHFLDFNATWVFVATWDKVPYFSSPETKNTFQAVLITNGNNSFVIMNYGYIDVTTRNVVVKTLYLIPQSILMCWSTKYRHIKKHNMVLM</sequence>
<dbReference type="Proteomes" id="UP001166093">
    <property type="component" value="Unassembled WGS sequence"/>
</dbReference>
<dbReference type="EMBL" id="JAAWVQ010155153">
    <property type="protein sequence ID" value="MBN3286099.1"/>
    <property type="molecule type" value="Genomic_DNA"/>
</dbReference>
<reference evidence="2" key="1">
    <citation type="journal article" date="2021" name="Cell">
        <title>Tracing the genetic footprints of vertebrate landing in non-teleost ray-finned fishes.</title>
        <authorList>
            <person name="Bi X."/>
            <person name="Wang K."/>
            <person name="Yang L."/>
            <person name="Pan H."/>
            <person name="Jiang H."/>
            <person name="Wei Q."/>
            <person name="Fang M."/>
            <person name="Yu H."/>
            <person name="Zhu C."/>
            <person name="Cai Y."/>
            <person name="He Y."/>
            <person name="Gan X."/>
            <person name="Zeng H."/>
            <person name="Yu D."/>
            <person name="Zhu Y."/>
            <person name="Jiang H."/>
            <person name="Qiu Q."/>
            <person name="Yang H."/>
            <person name="Zhang Y.E."/>
            <person name="Wang W."/>
            <person name="Zhu M."/>
            <person name="He S."/>
            <person name="Zhang G."/>
        </authorList>
    </citation>
    <scope>NUCLEOTIDE SEQUENCE</scope>
    <source>
        <strain evidence="2">Pddl_001</strain>
    </source>
</reference>
<protein>
    <submittedName>
        <fullName evidence="2">SNED1 protein</fullName>
    </submittedName>
</protein>
<organism evidence="2 4">
    <name type="scientific">Polyodon spathula</name>
    <name type="common">North American paddlefish</name>
    <name type="synonym">Squalus spathula</name>
    <dbReference type="NCBI Taxonomy" id="7913"/>
    <lineage>
        <taxon>Eukaryota</taxon>
        <taxon>Metazoa</taxon>
        <taxon>Chordata</taxon>
        <taxon>Craniata</taxon>
        <taxon>Vertebrata</taxon>
        <taxon>Euteleostomi</taxon>
        <taxon>Actinopterygii</taxon>
        <taxon>Chondrostei</taxon>
        <taxon>Acipenseriformes</taxon>
        <taxon>Polyodontidae</taxon>
        <taxon>Polyodon</taxon>
    </lineage>
</organism>
<proteinExistence type="predicted"/>
<dbReference type="InterPro" id="IPR052749">
    <property type="entry name" value="Alpha-tectorin"/>
</dbReference>
<dbReference type="Pfam" id="PF06119">
    <property type="entry name" value="NIDO"/>
    <property type="match status" value="1"/>
</dbReference>
<dbReference type="InterPro" id="IPR003886">
    <property type="entry name" value="NIDO_dom"/>
</dbReference>
<gene>
    <name evidence="2" type="primary">Sned1_1</name>
    <name evidence="3" type="synonym">Sned1_2</name>
    <name evidence="3" type="ORF">GTO93_0001520</name>
    <name evidence="2" type="ORF">GTO93_0019441</name>
</gene>